<dbReference type="RefSeq" id="WP_169748201.1">
    <property type="nucleotide sequence ID" value="NZ_CP099706.1"/>
</dbReference>
<dbReference type="Pfam" id="PF04266">
    <property type="entry name" value="ASCH"/>
    <property type="match status" value="1"/>
</dbReference>
<feature type="domain" description="GFO/IDH/MocA-like oxidoreductase" evidence="6">
    <location>
        <begin position="137"/>
        <end position="246"/>
    </location>
</feature>
<accession>A0A0F0L373</accession>
<dbReference type="Gene3D" id="3.40.50.720">
    <property type="entry name" value="NAD(P)-binding Rossmann-like Domain"/>
    <property type="match status" value="1"/>
</dbReference>
<dbReference type="InterPro" id="IPR051317">
    <property type="entry name" value="Gfo/Idh/MocA_oxidoreduct"/>
</dbReference>
<dbReference type="InterPro" id="IPR015947">
    <property type="entry name" value="PUA-like_sf"/>
</dbReference>
<evidence type="ECO:0000256" key="3">
    <source>
        <dbReference type="ARBA" id="ARBA00023027"/>
    </source>
</evidence>
<dbReference type="PATRIC" id="fig|582680.7.peg.637"/>
<comment type="caution">
    <text evidence="7">The sequence shown here is derived from an EMBL/GenBank/DDBJ whole genome shotgun (WGS) entry which is preliminary data.</text>
</comment>
<protein>
    <submittedName>
        <fullName evidence="7">Inositol 2-dehydrogenase</fullName>
        <ecNumber evidence="7">1.1.1.18</ecNumber>
    </submittedName>
</protein>
<sequence length="475" mass="50719">MSDSVRKSTGIGVIGAGFQSRVNVIPALRLAEVPVVALATRSAASAQRAASLFGERTAAYGSADELLTDAAVAGVIIVAQPDDQVQIVEDAVIAGKHVLVEKPLGLTAEQARQVARLADQHGVSVSVAFMKRFAPVYRQLKAAIDDGTLGRLQSFTLAFACDSSSFAASPREHLLYAAIHMIDLTRWLFGEAGSVVTAMNRDGQSLSLSVAITFGSGVVGTLDLVSAPSRQSEVEAMTVCGDEGWAETTGSRELVIHRSALSDGDFTSVGDVATRFTAPESTMSGGAADLHHRGFVGEMRYFEAVVRGERSPLSSAWDNVRTMELCDLILASTQDSPEPTEWALGSPGPVREEFVRRIVEGSKSGSTTLSLAYRMSGERMPAVGDRRMLIDSTGQPAALVEYTHVHEGLLGEVPRSVSIHENAEHADFVRSHLEYFDTLAPDVRAFLGDDDWSPTSDSQVVSTVFRLIRAVVPSA</sequence>
<keyword evidence="3" id="KW-0520">NAD</keyword>
<evidence type="ECO:0000259" key="6">
    <source>
        <dbReference type="Pfam" id="PF22725"/>
    </source>
</evidence>
<evidence type="ECO:0000259" key="5">
    <source>
        <dbReference type="Pfam" id="PF04266"/>
    </source>
</evidence>
<keyword evidence="2 7" id="KW-0560">Oxidoreductase</keyword>
<keyword evidence="8" id="KW-1185">Reference proteome</keyword>
<name>A0A0F0L373_9MICO</name>
<dbReference type="InterPro" id="IPR007374">
    <property type="entry name" value="ASCH_domain"/>
</dbReference>
<evidence type="ECO:0000256" key="1">
    <source>
        <dbReference type="ARBA" id="ARBA00010928"/>
    </source>
</evidence>
<comment type="similarity">
    <text evidence="1">Belongs to the Gfo/Idh/MocA family.</text>
</comment>
<dbReference type="GO" id="GO:0050112">
    <property type="term" value="F:inositol 2-dehydrogenase (NAD+) activity"/>
    <property type="evidence" value="ECO:0007669"/>
    <property type="project" value="UniProtKB-EC"/>
</dbReference>
<dbReference type="Pfam" id="PF22725">
    <property type="entry name" value="GFO_IDH_MocA_C3"/>
    <property type="match status" value="1"/>
</dbReference>
<feature type="domain" description="Gfo/Idh/MocA-like oxidoreductase N-terminal" evidence="4">
    <location>
        <begin position="11"/>
        <end position="129"/>
    </location>
</feature>
<dbReference type="InterPro" id="IPR000683">
    <property type="entry name" value="Gfo/Idh/MocA-like_OxRdtase_N"/>
</dbReference>
<proteinExistence type="inferred from homology"/>
<reference evidence="7 8" key="1">
    <citation type="submission" date="2015-02" db="EMBL/GenBank/DDBJ databases">
        <title>Draft genome sequences of ten Microbacterium spp. with emphasis on heavy metal contaminated environments.</title>
        <authorList>
            <person name="Corretto E."/>
        </authorList>
    </citation>
    <scope>NUCLEOTIDE SEQUENCE [LARGE SCALE GENOMIC DNA]</scope>
    <source>
        <strain evidence="7 8">DSM 23848</strain>
    </source>
</reference>
<dbReference type="PANTHER" id="PTHR43708:SF5">
    <property type="entry name" value="CONSERVED EXPRESSED OXIDOREDUCTASE (EUROFUNG)-RELATED"/>
    <property type="match status" value="1"/>
</dbReference>
<dbReference type="PANTHER" id="PTHR43708">
    <property type="entry name" value="CONSERVED EXPRESSED OXIDOREDUCTASE (EUROFUNG)"/>
    <property type="match status" value="1"/>
</dbReference>
<dbReference type="Gene3D" id="3.10.400.10">
    <property type="entry name" value="Sulfate adenylyltransferase"/>
    <property type="match status" value="1"/>
</dbReference>
<dbReference type="EC" id="1.1.1.18" evidence="7"/>
<feature type="domain" description="ASCH" evidence="5">
    <location>
        <begin position="351"/>
        <end position="441"/>
    </location>
</feature>
<dbReference type="Gene3D" id="3.30.360.10">
    <property type="entry name" value="Dihydrodipicolinate Reductase, domain 2"/>
    <property type="match status" value="1"/>
</dbReference>
<dbReference type="SUPFAM" id="SSF88697">
    <property type="entry name" value="PUA domain-like"/>
    <property type="match status" value="1"/>
</dbReference>
<evidence type="ECO:0000313" key="8">
    <source>
        <dbReference type="Proteomes" id="UP000033448"/>
    </source>
</evidence>
<dbReference type="SUPFAM" id="SSF55347">
    <property type="entry name" value="Glyceraldehyde-3-phosphate dehydrogenase-like, C-terminal domain"/>
    <property type="match status" value="1"/>
</dbReference>
<evidence type="ECO:0000256" key="2">
    <source>
        <dbReference type="ARBA" id="ARBA00023002"/>
    </source>
</evidence>
<dbReference type="Proteomes" id="UP000033448">
    <property type="component" value="Unassembled WGS sequence"/>
</dbReference>
<organism evidence="7 8">
    <name type="scientific">Microbacterium azadirachtae</name>
    <dbReference type="NCBI Taxonomy" id="582680"/>
    <lineage>
        <taxon>Bacteria</taxon>
        <taxon>Bacillati</taxon>
        <taxon>Actinomycetota</taxon>
        <taxon>Actinomycetes</taxon>
        <taxon>Micrococcales</taxon>
        <taxon>Microbacteriaceae</taxon>
        <taxon>Microbacterium</taxon>
    </lineage>
</organism>
<dbReference type="InterPro" id="IPR036291">
    <property type="entry name" value="NAD(P)-bd_dom_sf"/>
</dbReference>
<evidence type="ECO:0000313" key="7">
    <source>
        <dbReference type="EMBL" id="KJL27149.1"/>
    </source>
</evidence>
<dbReference type="Pfam" id="PF01408">
    <property type="entry name" value="GFO_IDH_MocA"/>
    <property type="match status" value="1"/>
</dbReference>
<dbReference type="GO" id="GO:0000166">
    <property type="term" value="F:nucleotide binding"/>
    <property type="evidence" value="ECO:0007669"/>
    <property type="project" value="InterPro"/>
</dbReference>
<dbReference type="EMBL" id="JYIT01000057">
    <property type="protein sequence ID" value="KJL27149.1"/>
    <property type="molecule type" value="Genomic_DNA"/>
</dbReference>
<dbReference type="AlphaFoldDB" id="A0A0F0L373"/>
<evidence type="ECO:0000259" key="4">
    <source>
        <dbReference type="Pfam" id="PF01408"/>
    </source>
</evidence>
<gene>
    <name evidence="7" type="primary">iolG_1</name>
    <name evidence="7" type="ORF">RL72_00617</name>
</gene>
<dbReference type="InterPro" id="IPR055170">
    <property type="entry name" value="GFO_IDH_MocA-like_dom"/>
</dbReference>
<dbReference type="SUPFAM" id="SSF51735">
    <property type="entry name" value="NAD(P)-binding Rossmann-fold domains"/>
    <property type="match status" value="1"/>
</dbReference>